<accession>A0A840AEQ4</accession>
<dbReference type="Proteomes" id="UP000553193">
    <property type="component" value="Unassembled WGS sequence"/>
</dbReference>
<dbReference type="PROSITE" id="PS00156">
    <property type="entry name" value="OMPDECASE"/>
    <property type="match status" value="1"/>
</dbReference>
<proteinExistence type="inferred from homology"/>
<feature type="active site" description="For OMPdecase activity" evidence="8">
    <location>
        <position position="70"/>
    </location>
</feature>
<dbReference type="RefSeq" id="WP_184386351.1">
    <property type="nucleotide sequence ID" value="NZ_JACIDJ010000008.1"/>
</dbReference>
<dbReference type="InterPro" id="IPR011060">
    <property type="entry name" value="RibuloseP-bd_barrel"/>
</dbReference>
<comment type="catalytic activity">
    <reaction evidence="6 7 10">
        <text>orotidine 5'-phosphate + H(+) = UMP + CO2</text>
        <dbReference type="Rhea" id="RHEA:11596"/>
        <dbReference type="ChEBI" id="CHEBI:15378"/>
        <dbReference type="ChEBI" id="CHEBI:16526"/>
        <dbReference type="ChEBI" id="CHEBI:57538"/>
        <dbReference type="ChEBI" id="CHEBI:57865"/>
        <dbReference type="EC" id="4.1.1.23"/>
    </reaction>
</comment>
<keyword evidence="5 7" id="KW-0456">Lyase</keyword>
<keyword evidence="13" id="KW-1185">Reference proteome</keyword>
<dbReference type="EMBL" id="JACIDJ010000008">
    <property type="protein sequence ID" value="MBB3900119.1"/>
    <property type="molecule type" value="Genomic_DNA"/>
</dbReference>
<dbReference type="Pfam" id="PF00215">
    <property type="entry name" value="OMPdecase"/>
    <property type="match status" value="1"/>
</dbReference>
<evidence type="ECO:0000313" key="13">
    <source>
        <dbReference type="Proteomes" id="UP000553193"/>
    </source>
</evidence>
<comment type="similarity">
    <text evidence="7">Belongs to the OMP decarboxylase family. Type 1 subfamily.</text>
</comment>
<protein>
    <recommendedName>
        <fullName evidence="7">Orotidine 5'-phosphate decarboxylase</fullName>
        <ecNumber evidence="7">4.1.1.23</ecNumber>
    </recommendedName>
    <alternativeName>
        <fullName evidence="7">OMP decarboxylase</fullName>
        <shortName evidence="7">OMPDCase</shortName>
        <shortName evidence="7">OMPdecase</shortName>
    </alternativeName>
</protein>
<feature type="binding site" evidence="7 9">
    <location>
        <position position="195"/>
    </location>
    <ligand>
        <name>substrate</name>
    </ligand>
</feature>
<feature type="binding site" evidence="7 9">
    <location>
        <position position="215"/>
    </location>
    <ligand>
        <name>substrate</name>
    </ligand>
</feature>
<evidence type="ECO:0000256" key="2">
    <source>
        <dbReference type="ARBA" id="ARBA00004861"/>
    </source>
</evidence>
<dbReference type="AlphaFoldDB" id="A0A840AEQ4"/>
<feature type="binding site" evidence="7">
    <location>
        <begin position="65"/>
        <end position="74"/>
    </location>
    <ligand>
        <name>substrate</name>
    </ligand>
</feature>
<dbReference type="SMART" id="SM00934">
    <property type="entry name" value="OMPdecase"/>
    <property type="match status" value="1"/>
</dbReference>
<dbReference type="InterPro" id="IPR013785">
    <property type="entry name" value="Aldolase_TIM"/>
</dbReference>
<dbReference type="InterPro" id="IPR001754">
    <property type="entry name" value="OMPdeCOase_dom"/>
</dbReference>
<reference evidence="12 13" key="1">
    <citation type="submission" date="2020-08" db="EMBL/GenBank/DDBJ databases">
        <title>Genomic Encyclopedia of Type Strains, Phase IV (KMG-IV): sequencing the most valuable type-strain genomes for metagenomic binning, comparative biology and taxonomic classification.</title>
        <authorList>
            <person name="Goeker M."/>
        </authorList>
    </citation>
    <scope>NUCLEOTIDE SEQUENCE [LARGE SCALE GENOMIC DNA]</scope>
    <source>
        <strain evidence="12 13">DSM 19979</strain>
    </source>
</reference>
<dbReference type="GO" id="GO:0004590">
    <property type="term" value="F:orotidine-5'-phosphate decarboxylase activity"/>
    <property type="evidence" value="ECO:0007669"/>
    <property type="project" value="UniProtKB-UniRule"/>
</dbReference>
<dbReference type="InterPro" id="IPR018089">
    <property type="entry name" value="OMPdecase_AS"/>
</dbReference>
<evidence type="ECO:0000313" key="12">
    <source>
        <dbReference type="EMBL" id="MBB3900119.1"/>
    </source>
</evidence>
<dbReference type="HAMAP" id="MF_01200_B">
    <property type="entry name" value="OMPdecase_type1_B"/>
    <property type="match status" value="1"/>
</dbReference>
<feature type="domain" description="Orotidine 5'-phosphate decarboxylase" evidence="11">
    <location>
        <begin position="11"/>
        <end position="231"/>
    </location>
</feature>
<comment type="caution">
    <text evidence="12">The sequence shown here is derived from an EMBL/GenBank/DDBJ whole genome shotgun (WGS) entry which is preliminary data.</text>
</comment>
<feature type="binding site" evidence="7 9">
    <location>
        <position position="39"/>
    </location>
    <ligand>
        <name>substrate</name>
    </ligand>
</feature>
<organism evidence="12 13">
    <name type="scientific">Roseococcus suduntuyensis</name>
    <dbReference type="NCBI Taxonomy" id="455361"/>
    <lineage>
        <taxon>Bacteria</taxon>
        <taxon>Pseudomonadati</taxon>
        <taxon>Pseudomonadota</taxon>
        <taxon>Alphaproteobacteria</taxon>
        <taxon>Acetobacterales</taxon>
        <taxon>Roseomonadaceae</taxon>
        <taxon>Roseococcus</taxon>
    </lineage>
</organism>
<name>A0A840AEQ4_9PROT</name>
<evidence type="ECO:0000256" key="10">
    <source>
        <dbReference type="RuleBase" id="RU000512"/>
    </source>
</evidence>
<dbReference type="InterPro" id="IPR047596">
    <property type="entry name" value="OMPdecase_bac"/>
</dbReference>
<gene>
    <name evidence="7" type="primary">pyrF</name>
    <name evidence="12" type="ORF">GGQ83_003589</name>
</gene>
<dbReference type="CDD" id="cd04725">
    <property type="entry name" value="OMP_decarboxylase_like"/>
    <property type="match status" value="1"/>
</dbReference>
<evidence type="ECO:0000256" key="4">
    <source>
        <dbReference type="ARBA" id="ARBA00022975"/>
    </source>
</evidence>
<evidence type="ECO:0000259" key="11">
    <source>
        <dbReference type="SMART" id="SM00934"/>
    </source>
</evidence>
<comment type="subunit">
    <text evidence="7">Homodimer.</text>
</comment>
<feature type="binding site" evidence="7 9">
    <location>
        <position position="186"/>
    </location>
    <ligand>
        <name>substrate</name>
    </ligand>
</feature>
<feature type="binding site" evidence="7 9">
    <location>
        <position position="17"/>
    </location>
    <ligand>
        <name>substrate</name>
    </ligand>
</feature>
<keyword evidence="4 7" id="KW-0665">Pyrimidine biosynthesis</keyword>
<dbReference type="InterPro" id="IPR014732">
    <property type="entry name" value="OMPdecase"/>
</dbReference>
<evidence type="ECO:0000256" key="1">
    <source>
        <dbReference type="ARBA" id="ARBA00002356"/>
    </source>
</evidence>
<evidence type="ECO:0000256" key="3">
    <source>
        <dbReference type="ARBA" id="ARBA00022793"/>
    </source>
</evidence>
<sequence length="237" mass="23742">MLARPQAPGGRLIAALDTPRLDEALSLADRMGGAPAVLKLGLELFCAEGPAALDALTARAPVFLDVKLHDIPNTVAGAIRALCPRGPAMVTLHAGGGPAMIAAAREAAERAGATRPILLAVTVLTSMDAATLHEVGVAGGPSQQVLRLARMALAAGADGLVCSAREVAMLRDALGEDPLLVVPGIRPAGSDPGDQARVATPEEAVAAGADWIVVGRPITAAADPGAAARAIVAALPR</sequence>
<dbReference type="SUPFAM" id="SSF51366">
    <property type="entry name" value="Ribulose-phoshate binding barrel"/>
    <property type="match status" value="1"/>
</dbReference>
<dbReference type="GO" id="GO:0005829">
    <property type="term" value="C:cytosol"/>
    <property type="evidence" value="ECO:0007669"/>
    <property type="project" value="TreeGrafter"/>
</dbReference>
<dbReference type="UniPathway" id="UPA00070">
    <property type="reaction ID" value="UER00120"/>
</dbReference>
<dbReference type="GO" id="GO:0044205">
    <property type="term" value="P:'de novo' UMP biosynthetic process"/>
    <property type="evidence" value="ECO:0007669"/>
    <property type="project" value="UniProtKB-UniRule"/>
</dbReference>
<comment type="function">
    <text evidence="1 7">Catalyzes the decarboxylation of orotidine 5'-monophosphate (OMP) to uridine 5'-monophosphate (UMP).</text>
</comment>
<evidence type="ECO:0000256" key="5">
    <source>
        <dbReference type="ARBA" id="ARBA00023239"/>
    </source>
</evidence>
<feature type="binding site" evidence="7 9">
    <location>
        <position position="125"/>
    </location>
    <ligand>
        <name>substrate</name>
    </ligand>
</feature>
<feature type="active site" description="Proton donor" evidence="7">
    <location>
        <position position="67"/>
    </location>
</feature>
<evidence type="ECO:0000256" key="8">
    <source>
        <dbReference type="PIRSR" id="PIRSR614732-1"/>
    </source>
</evidence>
<evidence type="ECO:0000256" key="7">
    <source>
        <dbReference type="HAMAP-Rule" id="MF_01200"/>
    </source>
</evidence>
<dbReference type="NCBIfam" id="NF001273">
    <property type="entry name" value="PRK00230.1"/>
    <property type="match status" value="1"/>
</dbReference>
<feature type="active site" description="For OMPdecase activity" evidence="8">
    <location>
        <position position="65"/>
    </location>
</feature>
<feature type="active site" description="For OMPdecase activity" evidence="8">
    <location>
        <position position="67"/>
    </location>
</feature>
<dbReference type="PANTHER" id="PTHR32119">
    <property type="entry name" value="OROTIDINE 5'-PHOSPHATE DECARBOXYLASE"/>
    <property type="match status" value="1"/>
</dbReference>
<dbReference type="EC" id="4.1.1.23" evidence="7"/>
<dbReference type="PANTHER" id="PTHR32119:SF2">
    <property type="entry name" value="OROTIDINE 5'-PHOSPHATE DECARBOXYLASE"/>
    <property type="match status" value="1"/>
</dbReference>
<comment type="pathway">
    <text evidence="2 7 10">Pyrimidine metabolism; UMP biosynthesis via de novo pathway; UMP from orotate: step 2/2.</text>
</comment>
<evidence type="ECO:0000256" key="9">
    <source>
        <dbReference type="PIRSR" id="PIRSR614732-2"/>
    </source>
</evidence>
<keyword evidence="3 7" id="KW-0210">Decarboxylase</keyword>
<dbReference type="GO" id="GO:0006207">
    <property type="term" value="P:'de novo' pyrimidine nucleobase biosynthetic process"/>
    <property type="evidence" value="ECO:0007669"/>
    <property type="project" value="InterPro"/>
</dbReference>
<dbReference type="Gene3D" id="3.20.20.70">
    <property type="entry name" value="Aldolase class I"/>
    <property type="match status" value="1"/>
</dbReference>
<evidence type="ECO:0000256" key="6">
    <source>
        <dbReference type="ARBA" id="ARBA00049157"/>
    </source>
</evidence>
<feature type="binding site" evidence="7 9">
    <location>
        <position position="216"/>
    </location>
    <ligand>
        <name>substrate</name>
    </ligand>
</feature>
<dbReference type="NCBIfam" id="TIGR01740">
    <property type="entry name" value="pyrF"/>
    <property type="match status" value="1"/>
</dbReference>